<keyword evidence="1" id="KW-1133">Transmembrane helix</keyword>
<dbReference type="EMBL" id="MU004297">
    <property type="protein sequence ID" value="KAF2660851.1"/>
    <property type="molecule type" value="Genomic_DNA"/>
</dbReference>
<dbReference type="GO" id="GO:0006506">
    <property type="term" value="P:GPI anchor biosynthetic process"/>
    <property type="evidence" value="ECO:0007669"/>
    <property type="project" value="TreeGrafter"/>
</dbReference>
<feature type="chain" id="PRO_5025533802" evidence="2">
    <location>
        <begin position="20"/>
        <end position="231"/>
    </location>
</feature>
<sequence length="231" mass="25975">MRVLLWLLAAVTHVCMVNANVEKTIFLGPPSVRIPNDRPTLDDLRLDVLEAVHAPILETQLAVQFPTKLAPRGLESWYLLRGLEEGRRYEVRICWPATSPTDFWLDTYTLAEVFDTAEFISSLFTYSEGRQKLPLEVPASRVEVSQSSTLFLRIQAAASFYSTNRTLMKEPPAVAADIILDPFILNILPRSLAPVAVYISVVSIGAWFLSGYIYRWLLSIATEPLTKAHPD</sequence>
<name>A0A6A6TNE9_9PLEO</name>
<evidence type="ECO:0000256" key="2">
    <source>
        <dbReference type="SAM" id="SignalP"/>
    </source>
</evidence>
<evidence type="ECO:0000256" key="1">
    <source>
        <dbReference type="SAM" id="Phobius"/>
    </source>
</evidence>
<keyword evidence="4" id="KW-1185">Reference proteome</keyword>
<dbReference type="InterPro" id="IPR019433">
    <property type="entry name" value="GPI_ManTrfase_II_coact_Pga1"/>
</dbReference>
<feature type="transmembrane region" description="Helical" evidence="1">
    <location>
        <begin position="195"/>
        <end position="217"/>
    </location>
</feature>
<feature type="signal peptide" evidence="2">
    <location>
        <begin position="1"/>
        <end position="19"/>
    </location>
</feature>
<dbReference type="GO" id="GO:0000030">
    <property type="term" value="F:mannosyltransferase activity"/>
    <property type="evidence" value="ECO:0007669"/>
    <property type="project" value="TreeGrafter"/>
</dbReference>
<dbReference type="PANTHER" id="PTHR28022">
    <property type="entry name" value="GPI MANNOSYLTRANSFERASE 2 SUBUNIT PGA1"/>
    <property type="match status" value="1"/>
</dbReference>
<dbReference type="PANTHER" id="PTHR28022:SF1">
    <property type="entry name" value="GPI MANNOSYLTRANSFERASE 2 SUBUNIT PGA1"/>
    <property type="match status" value="1"/>
</dbReference>
<reference evidence="3" key="1">
    <citation type="journal article" date="2020" name="Stud. Mycol.">
        <title>101 Dothideomycetes genomes: a test case for predicting lifestyles and emergence of pathogens.</title>
        <authorList>
            <person name="Haridas S."/>
            <person name="Albert R."/>
            <person name="Binder M."/>
            <person name="Bloem J."/>
            <person name="Labutti K."/>
            <person name="Salamov A."/>
            <person name="Andreopoulos B."/>
            <person name="Baker S."/>
            <person name="Barry K."/>
            <person name="Bills G."/>
            <person name="Bluhm B."/>
            <person name="Cannon C."/>
            <person name="Castanera R."/>
            <person name="Culley D."/>
            <person name="Daum C."/>
            <person name="Ezra D."/>
            <person name="Gonzalez J."/>
            <person name="Henrissat B."/>
            <person name="Kuo A."/>
            <person name="Liang C."/>
            <person name="Lipzen A."/>
            <person name="Lutzoni F."/>
            <person name="Magnuson J."/>
            <person name="Mondo S."/>
            <person name="Nolan M."/>
            <person name="Ohm R."/>
            <person name="Pangilinan J."/>
            <person name="Park H.-J."/>
            <person name="Ramirez L."/>
            <person name="Alfaro M."/>
            <person name="Sun H."/>
            <person name="Tritt A."/>
            <person name="Yoshinaga Y."/>
            <person name="Zwiers L.-H."/>
            <person name="Turgeon B."/>
            <person name="Goodwin S."/>
            <person name="Spatafora J."/>
            <person name="Crous P."/>
            <person name="Grigoriev I."/>
        </authorList>
    </citation>
    <scope>NUCLEOTIDE SEQUENCE</scope>
    <source>
        <strain evidence="3">CBS 122681</strain>
    </source>
</reference>
<dbReference type="Pfam" id="PF10333">
    <property type="entry name" value="Pga1"/>
    <property type="match status" value="1"/>
</dbReference>
<dbReference type="AlphaFoldDB" id="A0A6A6TNE9"/>
<keyword evidence="1" id="KW-0472">Membrane</keyword>
<protein>
    <submittedName>
        <fullName evidence="3">Uncharacterized protein</fullName>
    </submittedName>
</protein>
<gene>
    <name evidence="3" type="ORF">K491DRAFT_701403</name>
</gene>
<evidence type="ECO:0000313" key="3">
    <source>
        <dbReference type="EMBL" id="KAF2660851.1"/>
    </source>
</evidence>
<keyword evidence="1" id="KW-0812">Transmembrane</keyword>
<dbReference type="OrthoDB" id="3360032at2759"/>
<proteinExistence type="predicted"/>
<dbReference type="GO" id="GO:0005789">
    <property type="term" value="C:endoplasmic reticulum membrane"/>
    <property type="evidence" value="ECO:0007669"/>
    <property type="project" value="TreeGrafter"/>
</dbReference>
<dbReference type="GO" id="GO:0031501">
    <property type="term" value="C:mannosyltransferase complex"/>
    <property type="evidence" value="ECO:0007669"/>
    <property type="project" value="TreeGrafter"/>
</dbReference>
<organism evidence="3 4">
    <name type="scientific">Lophiostoma macrostomum CBS 122681</name>
    <dbReference type="NCBI Taxonomy" id="1314788"/>
    <lineage>
        <taxon>Eukaryota</taxon>
        <taxon>Fungi</taxon>
        <taxon>Dikarya</taxon>
        <taxon>Ascomycota</taxon>
        <taxon>Pezizomycotina</taxon>
        <taxon>Dothideomycetes</taxon>
        <taxon>Pleosporomycetidae</taxon>
        <taxon>Pleosporales</taxon>
        <taxon>Lophiostomataceae</taxon>
        <taxon>Lophiostoma</taxon>
    </lineage>
</organism>
<evidence type="ECO:0000313" key="4">
    <source>
        <dbReference type="Proteomes" id="UP000799324"/>
    </source>
</evidence>
<accession>A0A6A6TNE9</accession>
<keyword evidence="2" id="KW-0732">Signal</keyword>
<dbReference type="Proteomes" id="UP000799324">
    <property type="component" value="Unassembled WGS sequence"/>
</dbReference>